<name>A0AAW0FS50_9APHY</name>
<evidence type="ECO:0000259" key="1">
    <source>
        <dbReference type="Pfam" id="PF18718"/>
    </source>
</evidence>
<feature type="domain" description="CxC6 like cysteine cluster associated with KDZ" evidence="2">
    <location>
        <begin position="317"/>
        <end position="381"/>
    </location>
</feature>
<organism evidence="3 4">
    <name type="scientific">Cerrena zonata</name>
    <dbReference type="NCBI Taxonomy" id="2478898"/>
    <lineage>
        <taxon>Eukaryota</taxon>
        <taxon>Fungi</taxon>
        <taxon>Dikarya</taxon>
        <taxon>Basidiomycota</taxon>
        <taxon>Agaricomycotina</taxon>
        <taxon>Agaricomycetes</taxon>
        <taxon>Polyporales</taxon>
        <taxon>Cerrenaceae</taxon>
        <taxon>Cerrena</taxon>
    </lineage>
</organism>
<dbReference type="Pfam" id="PF18721">
    <property type="entry name" value="CxC6"/>
    <property type="match status" value="1"/>
</dbReference>
<gene>
    <name evidence="3" type="ORF">QCA50_013454</name>
</gene>
<evidence type="ECO:0000313" key="3">
    <source>
        <dbReference type="EMBL" id="KAK7683616.1"/>
    </source>
</evidence>
<evidence type="ECO:0000313" key="4">
    <source>
        <dbReference type="Proteomes" id="UP001385951"/>
    </source>
</evidence>
<sequence length="610" mass="70360">MPAIKFQQVDISHPPSTIPFQMEHMLACAMNVDILLIADLWIVFKDVLWMMSMGDMLHRPAQQKDIQLFNQFALHEKLAYRAFYPPVRVCQNPQCIHFRLNNNIQTLTEPVTHQATLFTLAEGVLPVYTTSLYCHVCHIRYHHNYYVNAESNTRTYYSSIPSALQVAKHFFIEVSLLELFTICKVFGWLSATNCARIYDMSLSNPHSYILNNKLAFPNHLHTQHGPGLPWVSLKMRPDDILNGFFLYSLLLQKAEQGEYLILPHTAENQKLRLQPALQERNSRMEGTGQEYWNHACDTCFIVKEKENHSHEKIQAAVCDGITLGHFCCKIHNCKIPLASIGDHYCQLHKSEAQICSVDNCPLPVEDGYRTCSTSEHRDLEDNYTRKSSAMFQLQSRLNASRAIQENDINDQQDFQDIGTQMGILPARKLKASFGRHRTHNEQIIARPCGIILSRATFYGSEAISSVLEFAKATFPTPASTPEYFIFDSNCLLEKHRQTIKDKHFANTAFPVDVFHFKSKHKITDIFCQEHCNPAAFPEMIQKGKWQFNTSICEQINVWLGGYHAILRDMESTRYNFYLDEMIKRRNRYTISHLEESGKTPWSIEMHALLS</sequence>
<accession>A0AAW0FS50</accession>
<dbReference type="EMBL" id="JASBNA010000030">
    <property type="protein sequence ID" value="KAK7683616.1"/>
    <property type="molecule type" value="Genomic_DNA"/>
</dbReference>
<dbReference type="Pfam" id="PF18718">
    <property type="entry name" value="CxC5"/>
    <property type="match status" value="1"/>
</dbReference>
<reference evidence="3 4" key="1">
    <citation type="submission" date="2022-09" db="EMBL/GenBank/DDBJ databases">
        <authorList>
            <person name="Palmer J.M."/>
        </authorList>
    </citation>
    <scope>NUCLEOTIDE SEQUENCE [LARGE SCALE GENOMIC DNA]</scope>
    <source>
        <strain evidence="3 4">DSM 7382</strain>
    </source>
</reference>
<keyword evidence="4" id="KW-1185">Reference proteome</keyword>
<dbReference type="InterPro" id="IPR041539">
    <property type="entry name" value="CxC5"/>
</dbReference>
<protein>
    <recommendedName>
        <fullName evidence="5">CxC5 like cysteine cluster associated with KDZ domain-containing protein</fullName>
    </recommendedName>
</protein>
<proteinExistence type="predicted"/>
<dbReference type="InterPro" id="IPR040898">
    <property type="entry name" value="CxC6"/>
</dbReference>
<dbReference type="Proteomes" id="UP001385951">
    <property type="component" value="Unassembled WGS sequence"/>
</dbReference>
<evidence type="ECO:0000259" key="2">
    <source>
        <dbReference type="Pfam" id="PF18721"/>
    </source>
</evidence>
<feature type="domain" description="CxC5 like cysteine cluster associated with KDZ" evidence="1">
    <location>
        <begin position="79"/>
        <end position="201"/>
    </location>
</feature>
<dbReference type="AlphaFoldDB" id="A0AAW0FS50"/>
<evidence type="ECO:0008006" key="5">
    <source>
        <dbReference type="Google" id="ProtNLM"/>
    </source>
</evidence>
<comment type="caution">
    <text evidence="3">The sequence shown here is derived from an EMBL/GenBank/DDBJ whole genome shotgun (WGS) entry which is preliminary data.</text>
</comment>